<dbReference type="InterPro" id="IPR011717">
    <property type="entry name" value="TPR-4"/>
</dbReference>
<dbReference type="SMART" id="SM00028">
    <property type="entry name" value="TPR"/>
    <property type="match status" value="2"/>
</dbReference>
<dbReference type="PROSITE" id="PS51257">
    <property type="entry name" value="PROKAR_LIPOPROTEIN"/>
    <property type="match status" value="1"/>
</dbReference>
<proteinExistence type="predicted"/>
<dbReference type="RefSeq" id="WP_149786575.1">
    <property type="nucleotide sequence ID" value="NZ_FNIO01000001.1"/>
</dbReference>
<evidence type="ECO:0000313" key="2">
    <source>
        <dbReference type="Proteomes" id="UP000324252"/>
    </source>
</evidence>
<reference evidence="1 2" key="1">
    <citation type="submission" date="2016-11" db="EMBL/GenBank/DDBJ databases">
        <authorList>
            <person name="Varghese N."/>
            <person name="Submissions S."/>
        </authorList>
    </citation>
    <scope>NUCLEOTIDE SEQUENCE [LARGE SCALE GENOMIC DNA]</scope>
    <source>
        <strain evidence="1 2">DSM 29620</strain>
    </source>
</reference>
<dbReference type="InterPro" id="IPR019734">
    <property type="entry name" value="TPR_rpt"/>
</dbReference>
<dbReference type="OrthoDB" id="7819234at2"/>
<dbReference type="InterPro" id="IPR011990">
    <property type="entry name" value="TPR-like_helical_dom_sf"/>
</dbReference>
<protein>
    <submittedName>
        <fullName evidence="1">Tetratricopeptide repeat-containing protein</fullName>
    </submittedName>
</protein>
<dbReference type="Proteomes" id="UP000324252">
    <property type="component" value="Unassembled WGS sequence"/>
</dbReference>
<name>A0A1H0BSH6_9RHOB</name>
<accession>A0A1H0BSH6</accession>
<dbReference type="Gene3D" id="1.25.40.10">
    <property type="entry name" value="Tetratricopeptide repeat domain"/>
    <property type="match status" value="1"/>
</dbReference>
<dbReference type="AlphaFoldDB" id="A0A1H0BSH6"/>
<organism evidence="1 2">
    <name type="scientific">Lutimaribacter pacificus</name>
    <dbReference type="NCBI Taxonomy" id="391948"/>
    <lineage>
        <taxon>Bacteria</taxon>
        <taxon>Pseudomonadati</taxon>
        <taxon>Pseudomonadota</taxon>
        <taxon>Alphaproteobacteria</taxon>
        <taxon>Rhodobacterales</taxon>
        <taxon>Roseobacteraceae</taxon>
        <taxon>Lutimaribacter</taxon>
    </lineage>
</organism>
<keyword evidence="2" id="KW-1185">Reference proteome</keyword>
<dbReference type="Pfam" id="PF13432">
    <property type="entry name" value="TPR_16"/>
    <property type="match status" value="2"/>
</dbReference>
<dbReference type="SUPFAM" id="SSF48452">
    <property type="entry name" value="TPR-like"/>
    <property type="match status" value="1"/>
</dbReference>
<sequence>MRHPILISLCVAGAFGLSACEQRIDKDKVDRAFQDVDVIDESNLSDIMLTVADPNEAVSYFARATRDKPERIDLQRGLASSLVRARRNTEAVTAWEKVNKHADSTQDDEIDLADAYIRAGQWKEAEETLDKVPPTYETFKRYRLEAMIADSNKEWKKADSFYEIAVGLTTRPGGVLNNWGYSKLTRGEYDEAERLFGEALEHDSTLFTAKNNMVLARGAQRKYTLPVVPMDQVERAQLLHTLGLSAVKQGDVATGKTLLREAVETHPQHFEAAVRSLRALEDG</sequence>
<dbReference type="EMBL" id="FQZZ01000001">
    <property type="protein sequence ID" value="SHJ52662.1"/>
    <property type="molecule type" value="Genomic_DNA"/>
</dbReference>
<evidence type="ECO:0000313" key="1">
    <source>
        <dbReference type="EMBL" id="SHJ52662.1"/>
    </source>
</evidence>
<gene>
    <name evidence="1" type="ORF">SAMN05444142_101541</name>
</gene>
<dbReference type="Pfam" id="PF07721">
    <property type="entry name" value="TPR_4"/>
    <property type="match status" value="1"/>
</dbReference>